<evidence type="ECO:0000313" key="2">
    <source>
        <dbReference type="Proteomes" id="UP001638806"/>
    </source>
</evidence>
<reference evidence="1" key="1">
    <citation type="submission" date="2024-12" db="EMBL/GenBank/DDBJ databases">
        <title>Comparative genomics and development of molecular markers within Purpureocillium lilacinum and among Purpureocillium species.</title>
        <authorList>
            <person name="Yeh Z.-Y."/>
            <person name="Ni N.-T."/>
            <person name="Lo P.-H."/>
            <person name="Mushyakhwo K."/>
            <person name="Lin C.-F."/>
            <person name="Nai Y.-S."/>
        </authorList>
    </citation>
    <scope>NUCLEOTIDE SEQUENCE</scope>
    <source>
        <strain evidence="1">NCHU-NPUST-175</strain>
    </source>
</reference>
<accession>A0ACC4DC76</accession>
<name>A0ACC4DC76_PURLI</name>
<comment type="caution">
    <text evidence="1">The sequence shown here is derived from an EMBL/GenBank/DDBJ whole genome shotgun (WGS) entry which is preliminary data.</text>
</comment>
<gene>
    <name evidence="1" type="ORF">ACCO45_011684</name>
</gene>
<proteinExistence type="predicted"/>
<dbReference type="EMBL" id="JBGNUJ010000011">
    <property type="protein sequence ID" value="KAL3953728.1"/>
    <property type="molecule type" value="Genomic_DNA"/>
</dbReference>
<protein>
    <submittedName>
        <fullName evidence="1">Uncharacterized protein</fullName>
    </submittedName>
</protein>
<sequence length="374" mass="42223">MSKLEREASLKALLQLSNLAKFKAFNETIDPRSGLAPTKVDIAAYQFLDLASPAQPRDVQVPRSLIELDPEVDDWETPRCEALLTTSDGTKKKDIVDRVRKLACLLNHSPKPEAFRTPHCLGFFDKADPDTPDEDVDIIDRRLGLIFERPHDDQLHASLPPVSLHDLLRDTSVRKPRVTERVQLAHALSNCVLYLHAVNWLHKGLRSHNVLFFRARGGGGVDYSRPYLSGFDFSRPGGADEMTDAPGDDAEHDLYRHPRTQSNRRGGKNGDKEEERERSKKSFDVYSLGVVLVELAHWRTVDEVLAIDMRRARGDKEVVRRMGEKYEEATRACLAGGEALGLREGDDETDDEVAERLSMRYYEDVVKKLGSIVV</sequence>
<evidence type="ECO:0000313" key="1">
    <source>
        <dbReference type="EMBL" id="KAL3953728.1"/>
    </source>
</evidence>
<keyword evidence="2" id="KW-1185">Reference proteome</keyword>
<organism evidence="1 2">
    <name type="scientific">Purpureocillium lilacinum</name>
    <name type="common">Paecilomyces lilacinus</name>
    <dbReference type="NCBI Taxonomy" id="33203"/>
    <lineage>
        <taxon>Eukaryota</taxon>
        <taxon>Fungi</taxon>
        <taxon>Dikarya</taxon>
        <taxon>Ascomycota</taxon>
        <taxon>Pezizomycotina</taxon>
        <taxon>Sordariomycetes</taxon>
        <taxon>Hypocreomycetidae</taxon>
        <taxon>Hypocreales</taxon>
        <taxon>Ophiocordycipitaceae</taxon>
        <taxon>Purpureocillium</taxon>
    </lineage>
</organism>
<dbReference type="Proteomes" id="UP001638806">
    <property type="component" value="Unassembled WGS sequence"/>
</dbReference>